<dbReference type="GeneID" id="13994388"/>
<evidence type="ECO:0000313" key="2">
    <source>
        <dbReference type="Proteomes" id="UP000000456"/>
    </source>
</evidence>
<evidence type="ECO:0000313" key="1">
    <source>
        <dbReference type="EMBL" id="AFC22067.1"/>
    </source>
</evidence>
<dbReference type="Proteomes" id="UP000000456">
    <property type="component" value="Segment"/>
</dbReference>
<reference evidence="1 2" key="1">
    <citation type="submission" date="2011-10" db="EMBL/GenBank/DDBJ databases">
        <authorList>
            <person name="Burke D."/>
        </authorList>
    </citation>
    <scope>NUCLEOTIDE SEQUENCE [LARGE SCALE GENOMIC DNA]</scope>
    <source>
        <strain evidence="1">VB_CsaP_GAP-52</strain>
    </source>
</reference>
<dbReference type="OrthoDB" id="36678at10239"/>
<keyword evidence="2" id="KW-1185">Reference proteome</keyword>
<sequence length="170" mass="18800">MLKLIPARGGVRHIFANGSIIKIKRGAALVGEIRIESAPRGNRAVLYSPTGDIIRSRENTFGLTSHNIRSQFWSETYGCALYLNVPEPTTAPAVAQAPVDDKTKVIDEFDREGKYIVWCPDSNLPPRVVLEGRKQAKAVAISMAQRHGKEFHWCRLMGSAKSVTSVIVKE</sequence>
<dbReference type="KEGG" id="vg:13994388"/>
<gene>
    <name evidence="1" type="ORF">GAP52_073</name>
</gene>
<proteinExistence type="predicted"/>
<protein>
    <submittedName>
        <fullName evidence="1">Uncharacterized protein</fullName>
    </submittedName>
</protein>
<accession>K4F7X7</accession>
<name>K4F7X7_9CAUD</name>
<dbReference type="RefSeq" id="YP_006987723.1">
    <property type="nucleotide sequence ID" value="NC_019402.1"/>
</dbReference>
<organism evidence="1 2">
    <name type="scientific">Cronobacter phage vB_CsaP_GAP52</name>
    <dbReference type="NCBI Taxonomy" id="1141137"/>
    <lineage>
        <taxon>Viruses</taxon>
        <taxon>Duplodnaviria</taxon>
        <taxon>Heunggongvirae</taxon>
        <taxon>Uroviricota</taxon>
        <taxon>Caudoviricetes</taxon>
        <taxon>Grimontviridae</taxon>
        <taxon>Crifsvirus</taxon>
        <taxon>Crifsvirus GAP52</taxon>
    </lineage>
</organism>
<dbReference type="EMBL" id="JN882286">
    <property type="protein sequence ID" value="AFC22067.1"/>
    <property type="molecule type" value="Genomic_DNA"/>
</dbReference>